<feature type="signal peptide" evidence="1">
    <location>
        <begin position="1"/>
        <end position="27"/>
    </location>
</feature>
<dbReference type="Proteomes" id="UP000626109">
    <property type="component" value="Unassembled WGS sequence"/>
</dbReference>
<evidence type="ECO:0000313" key="3">
    <source>
        <dbReference type="EMBL" id="CAE8687225.1"/>
    </source>
</evidence>
<keyword evidence="1" id="KW-0732">Signal</keyword>
<proteinExistence type="predicted"/>
<keyword evidence="4" id="KW-1185">Reference proteome</keyword>
<dbReference type="OrthoDB" id="410213at2759"/>
<dbReference type="AlphaFoldDB" id="A0A813GQ20"/>
<evidence type="ECO:0000313" key="2">
    <source>
        <dbReference type="EMBL" id="CAE8624934.1"/>
    </source>
</evidence>
<reference evidence="2" key="1">
    <citation type="submission" date="2021-02" db="EMBL/GenBank/DDBJ databases">
        <authorList>
            <person name="Dougan E. K."/>
            <person name="Rhodes N."/>
            <person name="Thang M."/>
            <person name="Chan C."/>
        </authorList>
    </citation>
    <scope>NUCLEOTIDE SEQUENCE</scope>
</reference>
<organism evidence="2 4">
    <name type="scientific">Polarella glacialis</name>
    <name type="common">Dinoflagellate</name>
    <dbReference type="NCBI Taxonomy" id="89957"/>
    <lineage>
        <taxon>Eukaryota</taxon>
        <taxon>Sar</taxon>
        <taxon>Alveolata</taxon>
        <taxon>Dinophyceae</taxon>
        <taxon>Suessiales</taxon>
        <taxon>Suessiaceae</taxon>
        <taxon>Polarella</taxon>
    </lineage>
</organism>
<accession>A0A813GQ20</accession>
<protein>
    <submittedName>
        <fullName evidence="2">Uncharacterized protein</fullName>
    </submittedName>
</protein>
<dbReference type="Proteomes" id="UP000654075">
    <property type="component" value="Unassembled WGS sequence"/>
</dbReference>
<feature type="chain" id="PRO_5036408869" evidence="1">
    <location>
        <begin position="28"/>
        <end position="432"/>
    </location>
</feature>
<name>A0A813GQ20_POLGL</name>
<dbReference type="EMBL" id="CAJNNV010028538">
    <property type="protein sequence ID" value="CAE8624934.1"/>
    <property type="molecule type" value="Genomic_DNA"/>
</dbReference>
<comment type="caution">
    <text evidence="2">The sequence shown here is derived from an EMBL/GenBank/DDBJ whole genome shotgun (WGS) entry which is preliminary data.</text>
</comment>
<sequence>MKLLVIHAGSALLIAIYLVRPRGYTGADPFVLDVGQPPADPADDTCTSLNQLESRAMDINAGGKETAEYQTALEAWRRQHPGYQPACRTRGLGAQMCRDGARLAKLMGPPTGDEWDLWMRELAAHETTAEDCLNFADWFVPKKWLPHVFHWPQETQEVILDELINDPEYGSAYAAAMHLAPPFGAPQIAFRQRPQGRFQMHRVEQLNHWRVLRKAVPGLEVSSLQQIVEFGGGNGNLPAMFFDLGYTGAHYVYDFPTMLLMQRYWLHYSGVPAVLGTDVPRVPQTTCSKNWMKSTQMCKMKIILENALGEDLNSHLDPAKLRDSLFIATYSFTEADMASRAKIWRTVKEFGVIQLAFWGEFYGKDNLAHLQDLVDTDLRKTHRVVWWEMPPGWHATSGKAYYLVAVRKDRGTVLCVEEAGCSKGTARLVLDA</sequence>
<evidence type="ECO:0000313" key="4">
    <source>
        <dbReference type="Proteomes" id="UP000654075"/>
    </source>
</evidence>
<evidence type="ECO:0000256" key="1">
    <source>
        <dbReference type="SAM" id="SignalP"/>
    </source>
</evidence>
<dbReference type="EMBL" id="CAJNNW010026715">
    <property type="protein sequence ID" value="CAE8687225.1"/>
    <property type="molecule type" value="Genomic_DNA"/>
</dbReference>
<gene>
    <name evidence="2" type="ORF">PGLA1383_LOCUS42024</name>
    <name evidence="3" type="ORF">PGLA2088_LOCUS25372</name>
</gene>